<gene>
    <name evidence="9" type="ORF">OO014_01085</name>
</gene>
<feature type="compositionally biased region" description="Gly residues" evidence="6">
    <location>
        <begin position="287"/>
        <end position="296"/>
    </location>
</feature>
<dbReference type="InterPro" id="IPR042175">
    <property type="entry name" value="Cell/Rod_MreC_2"/>
</dbReference>
<evidence type="ECO:0000256" key="6">
    <source>
        <dbReference type="SAM" id="MobiDB-lite"/>
    </source>
</evidence>
<feature type="chain" id="PRO_5046312377" description="Cell shape-determining protein MreC" evidence="7">
    <location>
        <begin position="23"/>
        <end position="296"/>
    </location>
</feature>
<dbReference type="Proteomes" id="UP001150259">
    <property type="component" value="Unassembled WGS sequence"/>
</dbReference>
<accession>A0ABT5GD75</accession>
<feature type="domain" description="Rod shape-determining protein MreC beta-barrel core" evidence="8">
    <location>
        <begin position="114"/>
        <end position="257"/>
    </location>
</feature>
<organism evidence="9 10">
    <name type="scientific">Intrasporangium calvum</name>
    <dbReference type="NCBI Taxonomy" id="53358"/>
    <lineage>
        <taxon>Bacteria</taxon>
        <taxon>Bacillati</taxon>
        <taxon>Actinomycetota</taxon>
        <taxon>Actinomycetes</taxon>
        <taxon>Micrococcales</taxon>
        <taxon>Intrasporangiaceae</taxon>
        <taxon>Intrasporangium</taxon>
    </lineage>
</organism>
<comment type="caution">
    <text evidence="9">The sequence shown here is derived from an EMBL/GenBank/DDBJ whole genome shotgun (WGS) entry which is preliminary data.</text>
</comment>
<dbReference type="InterPro" id="IPR007221">
    <property type="entry name" value="MreC"/>
</dbReference>
<proteinExistence type="inferred from homology"/>
<protein>
    <recommendedName>
        <fullName evidence="2">Cell shape-determining protein MreC</fullName>
    </recommendedName>
    <alternativeName>
        <fullName evidence="4">Cell shape protein MreC</fullName>
    </alternativeName>
</protein>
<evidence type="ECO:0000259" key="8">
    <source>
        <dbReference type="Pfam" id="PF04085"/>
    </source>
</evidence>
<reference evidence="9 10" key="1">
    <citation type="submission" date="2022-11" db="EMBL/GenBank/DDBJ databases">
        <title>Anaerobic phenanthrene biodegradation by a DNRA strain PheN6.</title>
        <authorList>
            <person name="Zhang Z."/>
        </authorList>
    </citation>
    <scope>NUCLEOTIDE SEQUENCE [LARGE SCALE GENOMIC DNA]</scope>
    <source>
        <strain evidence="9 10">PheN6</strain>
    </source>
</reference>
<keyword evidence="10" id="KW-1185">Reference proteome</keyword>
<comment type="similarity">
    <text evidence="1">Belongs to the MreC family.</text>
</comment>
<evidence type="ECO:0000256" key="2">
    <source>
        <dbReference type="ARBA" id="ARBA00013855"/>
    </source>
</evidence>
<evidence type="ECO:0000313" key="9">
    <source>
        <dbReference type="EMBL" id="MDC5695835.1"/>
    </source>
</evidence>
<evidence type="ECO:0000256" key="1">
    <source>
        <dbReference type="ARBA" id="ARBA00009369"/>
    </source>
</evidence>
<dbReference type="PANTHER" id="PTHR34138">
    <property type="entry name" value="CELL SHAPE-DETERMINING PROTEIN MREC"/>
    <property type="match status" value="1"/>
</dbReference>
<dbReference type="InterPro" id="IPR042177">
    <property type="entry name" value="Cell/Rod_1"/>
</dbReference>
<dbReference type="PANTHER" id="PTHR34138:SF1">
    <property type="entry name" value="CELL SHAPE-DETERMINING PROTEIN MREC"/>
    <property type="match status" value="1"/>
</dbReference>
<evidence type="ECO:0000256" key="5">
    <source>
        <dbReference type="SAM" id="Coils"/>
    </source>
</evidence>
<dbReference type="EMBL" id="JAPFQL010000002">
    <property type="protein sequence ID" value="MDC5695835.1"/>
    <property type="molecule type" value="Genomic_DNA"/>
</dbReference>
<feature type="signal peptide" evidence="7">
    <location>
        <begin position="1"/>
        <end position="22"/>
    </location>
</feature>
<dbReference type="InterPro" id="IPR055342">
    <property type="entry name" value="MreC_beta-barrel_core"/>
</dbReference>
<evidence type="ECO:0000313" key="10">
    <source>
        <dbReference type="Proteomes" id="UP001150259"/>
    </source>
</evidence>
<keyword evidence="7" id="KW-0732">Signal</keyword>
<name>A0ABT5GD75_9MICO</name>
<feature type="region of interest" description="Disordered" evidence="6">
    <location>
        <begin position="264"/>
        <end position="296"/>
    </location>
</feature>
<keyword evidence="3" id="KW-0133">Cell shape</keyword>
<feature type="coiled-coil region" evidence="5">
    <location>
        <begin position="57"/>
        <end position="84"/>
    </location>
</feature>
<dbReference type="Gene3D" id="2.40.10.350">
    <property type="entry name" value="Rod shape-determining protein MreC, domain 2"/>
    <property type="match status" value="1"/>
</dbReference>
<keyword evidence="5" id="KW-0175">Coiled coil</keyword>
<dbReference type="Pfam" id="PF04085">
    <property type="entry name" value="MreC"/>
    <property type="match status" value="1"/>
</dbReference>
<dbReference type="Gene3D" id="2.40.10.340">
    <property type="entry name" value="Rod shape-determining protein MreC, domain 1"/>
    <property type="match status" value="1"/>
</dbReference>
<evidence type="ECO:0000256" key="4">
    <source>
        <dbReference type="ARBA" id="ARBA00032089"/>
    </source>
</evidence>
<dbReference type="RefSeq" id="WP_272460377.1">
    <property type="nucleotide sequence ID" value="NZ_JAPFQL010000002.1"/>
</dbReference>
<evidence type="ECO:0000256" key="7">
    <source>
        <dbReference type="SAM" id="SignalP"/>
    </source>
</evidence>
<sequence length="296" mass="29130">MSHHAKRRLLALLVVATLAVLVADLAGHPAVDAIRSASGTVVGPVQRVLSGAPPGRVAELAAENARLRAEADRLSREVQALSQVRDLVADGAVTGRSVVIGQVVASEASALGGRSLTLDVGSNDGVAVDSTVVGSAGLVGRVVAVAPWTSDVQLLGAAQSVVAVRVGDRGLLGTVSPIPAGGGADDDGQLSLALAQPGSPAVGDLVTTLGSVGGRPYAAGVTVGRVVSVEPQPGRTTVTARVAPAVDREGLDVVAVLVPAARDEPRPVVEEPVGAPGGEPAGEPAGQRGGDVVGAG</sequence>
<evidence type="ECO:0000256" key="3">
    <source>
        <dbReference type="ARBA" id="ARBA00022960"/>
    </source>
</evidence>